<evidence type="ECO:0000256" key="2">
    <source>
        <dbReference type="SAM" id="SignalP"/>
    </source>
</evidence>
<dbReference type="InterPro" id="IPR021868">
    <property type="entry name" value="Alpha_2_Macroglob_MG3"/>
</dbReference>
<dbReference type="AlphaFoldDB" id="A0A0F5JZW1"/>
<dbReference type="PANTHER" id="PTHR40094:SF1">
    <property type="entry name" value="UBIQUITIN DOMAIN-CONTAINING PROTEIN"/>
    <property type="match status" value="1"/>
</dbReference>
<dbReference type="InterPro" id="IPR051802">
    <property type="entry name" value="YfhM-like"/>
</dbReference>
<dbReference type="STRING" id="28092.WM40_12715"/>
<evidence type="ECO:0000259" key="4">
    <source>
        <dbReference type="Pfam" id="PF11974"/>
    </source>
</evidence>
<dbReference type="Pfam" id="PF01835">
    <property type="entry name" value="MG2"/>
    <property type="match status" value="1"/>
</dbReference>
<evidence type="ECO:0000256" key="1">
    <source>
        <dbReference type="SAM" id="MobiDB-lite"/>
    </source>
</evidence>
<evidence type="ECO:0000313" key="5">
    <source>
        <dbReference type="EMBL" id="KKB63368.1"/>
    </source>
</evidence>
<proteinExistence type="predicted"/>
<comment type="caution">
    <text evidence="5">The sequence shown here is derived from an EMBL/GenBank/DDBJ whole genome shotgun (WGS) entry which is preliminary data.</text>
</comment>
<name>A0A0F5JZW1_9BURK</name>
<feature type="chain" id="PRO_5002490293" evidence="2">
    <location>
        <begin position="30"/>
        <end position="766"/>
    </location>
</feature>
<dbReference type="Proteomes" id="UP000033618">
    <property type="component" value="Unassembled WGS sequence"/>
</dbReference>
<dbReference type="Pfam" id="PF11974">
    <property type="entry name" value="bMG3"/>
    <property type="match status" value="1"/>
</dbReference>
<keyword evidence="6" id="KW-1185">Reference proteome</keyword>
<dbReference type="PANTHER" id="PTHR40094">
    <property type="entry name" value="ALPHA-2-MACROGLOBULIN HOMOLOG"/>
    <property type="match status" value="1"/>
</dbReference>
<feature type="non-terminal residue" evidence="5">
    <location>
        <position position="766"/>
    </location>
</feature>
<protein>
    <submittedName>
        <fullName evidence="5">Alpha-2-macroglobulin</fullName>
    </submittedName>
</protein>
<keyword evidence="2" id="KW-0732">Signal</keyword>
<feature type="region of interest" description="Disordered" evidence="1">
    <location>
        <begin position="454"/>
        <end position="476"/>
    </location>
</feature>
<sequence>MIPRRTAVALRTILGVTLAAAMSMPGAYAARIVSMSPQGTASEARQVVATFDEAMVRFGDAAAPAPATVECDATQGSIRGQGHWRDARTWLYDFEQDLPAGSRCRIGLNQGIRAISGTAFSGPPLYRFNTGGPYPLSVQPSQYTEIEEHQVFVLRLTSPVETRSALENIWCEVSGIGNRIPVQSADDATRKAVLAHFKLGKDAARVLTLSCAQALPAAAKMQLVFGAGVAAPNGVRNESEKRFDFTVHDPFTATFSCERENASAPCTPLSPLRIAFNAPIPRAQAEAIRVQTPKGTLSPVFKADDHATEVVSVEFAAPLPIDAALTVTLPPNLRDVAGRSLSNADGFPLSMRTAALPPLAKFASGTFGIIERFAEPNMPAIVPVTLRRIEPSISVTGNGHAGAQTMSPLAQGARLNTLRIDDDYAIRKWMRLVERFDNGAMTVKSIEDARPGLLAKGQDPVYPPPAPDQPAPKPQDREIDIRSLSLLAGQSGVQAMTIPGTGEDQANSPRPFEVIGIPLQKPGFYVLELASGALGRSLLAAPKDMYVRTAVLVTNLSVHFKRGRDNSLVWVTSLDKGLPVPNATVRVSDCNGDELALGVTDAQGLYRIDASLANKRTCAYRNGVDGLFVSARIDDPKTGPDMAFVRADWNRGIESWRFDVPTDTDSTPTVRAHAVFDRTLLRLGETVSMKFFLRTETLTGLAFPADYPSRAIITHLGSGDTYRVPLTWNDDHASDIHFEIPHAAKLGAYSVSLESGDENAPTQHYD</sequence>
<feature type="domain" description="Alpha-2-macroglobulin MG3" evidence="4">
    <location>
        <begin position="553"/>
        <end position="664"/>
    </location>
</feature>
<accession>A0A0F5JZW1</accession>
<feature type="signal peptide" evidence="2">
    <location>
        <begin position="1"/>
        <end position="29"/>
    </location>
</feature>
<reference evidence="5 6" key="1">
    <citation type="submission" date="2015-03" db="EMBL/GenBank/DDBJ databases">
        <title>Draft Genome Sequence of Burkholderia andropogonis type strain ICMP2807, isolated from Sorghum bicolor.</title>
        <authorList>
            <person name="Lopes-Santos L."/>
            <person name="Castro D.B."/>
            <person name="Ottoboni L.M."/>
            <person name="Park D."/>
            <person name="Weirc B.S."/>
            <person name="Destefano S.A."/>
        </authorList>
    </citation>
    <scope>NUCLEOTIDE SEQUENCE [LARGE SCALE GENOMIC DNA]</scope>
    <source>
        <strain evidence="5 6">ICMP2807</strain>
    </source>
</reference>
<feature type="compositionally biased region" description="Pro residues" evidence="1">
    <location>
        <begin position="461"/>
        <end position="473"/>
    </location>
</feature>
<dbReference type="GO" id="GO:0004866">
    <property type="term" value="F:endopeptidase inhibitor activity"/>
    <property type="evidence" value="ECO:0007669"/>
    <property type="project" value="InterPro"/>
</dbReference>
<dbReference type="EMBL" id="LAQU01000011">
    <property type="protein sequence ID" value="KKB63368.1"/>
    <property type="molecule type" value="Genomic_DNA"/>
</dbReference>
<gene>
    <name evidence="5" type="ORF">WM40_12715</name>
</gene>
<organism evidence="5 6">
    <name type="scientific">Robbsia andropogonis</name>
    <dbReference type="NCBI Taxonomy" id="28092"/>
    <lineage>
        <taxon>Bacteria</taxon>
        <taxon>Pseudomonadati</taxon>
        <taxon>Pseudomonadota</taxon>
        <taxon>Betaproteobacteria</taxon>
        <taxon>Burkholderiales</taxon>
        <taxon>Burkholderiaceae</taxon>
        <taxon>Robbsia</taxon>
    </lineage>
</organism>
<dbReference type="InterPro" id="IPR002890">
    <property type="entry name" value="MG2"/>
</dbReference>
<evidence type="ECO:0000313" key="6">
    <source>
        <dbReference type="Proteomes" id="UP000033618"/>
    </source>
</evidence>
<evidence type="ECO:0000259" key="3">
    <source>
        <dbReference type="Pfam" id="PF01835"/>
    </source>
</evidence>
<feature type="domain" description="Macroglobulin" evidence="3">
    <location>
        <begin position="671"/>
        <end position="759"/>
    </location>
</feature>